<reference evidence="3" key="2">
    <citation type="submission" date="2020-09" db="EMBL/GenBank/DDBJ databases">
        <authorList>
            <person name="Sun Q."/>
            <person name="Sedlacek I."/>
        </authorList>
    </citation>
    <scope>NUCLEOTIDE SEQUENCE</scope>
    <source>
        <strain evidence="3">CCM 7086</strain>
    </source>
</reference>
<proteinExistence type="predicted"/>
<reference evidence="3" key="1">
    <citation type="journal article" date="2014" name="Int. J. Syst. Evol. Microbiol.">
        <title>Complete genome sequence of Corynebacterium casei LMG S-19264T (=DSM 44701T), isolated from a smear-ripened cheese.</title>
        <authorList>
            <consortium name="US DOE Joint Genome Institute (JGI-PGF)"/>
            <person name="Walter F."/>
            <person name="Albersmeier A."/>
            <person name="Kalinowski J."/>
            <person name="Ruckert C."/>
        </authorList>
    </citation>
    <scope>NUCLEOTIDE SEQUENCE</scope>
    <source>
        <strain evidence="3">CCM 7086</strain>
    </source>
</reference>
<keyword evidence="4" id="KW-1185">Reference proteome</keyword>
<evidence type="ECO:0000256" key="2">
    <source>
        <dbReference type="SAM" id="Phobius"/>
    </source>
</evidence>
<feature type="region of interest" description="Disordered" evidence="1">
    <location>
        <begin position="80"/>
        <end position="105"/>
    </location>
</feature>
<keyword evidence="2" id="KW-1133">Transmembrane helix</keyword>
<gene>
    <name evidence="3" type="ORF">GCM10007205_23530</name>
</gene>
<dbReference type="Pfam" id="PF07963">
    <property type="entry name" value="N_methyl"/>
    <property type="match status" value="1"/>
</dbReference>
<dbReference type="RefSeq" id="WP_188396434.1">
    <property type="nucleotide sequence ID" value="NZ_BMCG01000004.1"/>
</dbReference>
<dbReference type="PROSITE" id="PS00409">
    <property type="entry name" value="PROKAR_NTER_METHYL"/>
    <property type="match status" value="1"/>
</dbReference>
<evidence type="ECO:0000313" key="3">
    <source>
        <dbReference type="EMBL" id="GGC13933.1"/>
    </source>
</evidence>
<sequence length="179" mass="19282">MNDIARRRRDGSTQGGFTLIEVLVAILVFATGLLALAGLQLQTLRYGHSAGLRTVATMQAASLADMIRANKAFDYRELATAGSDAETPDTEVPDTGAAAADVPETEGGDTVAACFSEDGCTPGQMARLHLALWRESNKVLPSGDGAILLDDDGRYWIDIWWNERTDDSKPTHFITSLQP</sequence>
<dbReference type="Proteomes" id="UP000620266">
    <property type="component" value="Unassembled WGS sequence"/>
</dbReference>
<comment type="caution">
    <text evidence="3">The sequence shown here is derived from an EMBL/GenBank/DDBJ whole genome shotgun (WGS) entry which is preliminary data.</text>
</comment>
<feature type="transmembrane region" description="Helical" evidence="2">
    <location>
        <begin position="16"/>
        <end position="39"/>
    </location>
</feature>
<dbReference type="InterPro" id="IPR013362">
    <property type="entry name" value="Pilus_4_PilV"/>
</dbReference>
<name>A0A8J2UNE3_9BURK</name>
<accession>A0A8J2UNE3</accession>
<dbReference type="NCBIfam" id="TIGR02523">
    <property type="entry name" value="type_IV_pilV"/>
    <property type="match status" value="1"/>
</dbReference>
<dbReference type="InterPro" id="IPR012902">
    <property type="entry name" value="N_methyl_site"/>
</dbReference>
<dbReference type="EMBL" id="BMCG01000004">
    <property type="protein sequence ID" value="GGC13933.1"/>
    <property type="molecule type" value="Genomic_DNA"/>
</dbReference>
<keyword evidence="2" id="KW-0812">Transmembrane</keyword>
<keyword evidence="2" id="KW-0472">Membrane</keyword>
<protein>
    <recommendedName>
        <fullName evidence="5">Type IV pilus modification protein PilV</fullName>
    </recommendedName>
</protein>
<dbReference type="NCBIfam" id="TIGR02532">
    <property type="entry name" value="IV_pilin_GFxxxE"/>
    <property type="match status" value="1"/>
</dbReference>
<evidence type="ECO:0000313" key="4">
    <source>
        <dbReference type="Proteomes" id="UP000620266"/>
    </source>
</evidence>
<organism evidence="3 4">
    <name type="scientific">Oxalicibacterium flavum</name>
    <dbReference type="NCBI Taxonomy" id="179467"/>
    <lineage>
        <taxon>Bacteria</taxon>
        <taxon>Pseudomonadati</taxon>
        <taxon>Pseudomonadota</taxon>
        <taxon>Betaproteobacteria</taxon>
        <taxon>Burkholderiales</taxon>
        <taxon>Oxalobacteraceae</taxon>
        <taxon>Oxalicibacterium</taxon>
    </lineage>
</organism>
<dbReference type="AlphaFoldDB" id="A0A8J2UNE3"/>
<evidence type="ECO:0008006" key="5">
    <source>
        <dbReference type="Google" id="ProtNLM"/>
    </source>
</evidence>
<evidence type="ECO:0000256" key="1">
    <source>
        <dbReference type="SAM" id="MobiDB-lite"/>
    </source>
</evidence>